<evidence type="ECO:0000256" key="1">
    <source>
        <dbReference type="SAM" id="SignalP"/>
    </source>
</evidence>
<dbReference type="Proteomes" id="UP000648239">
    <property type="component" value="Unassembled WGS sequence"/>
</dbReference>
<organism evidence="2 3">
    <name type="scientific">Candidatus Polarisedimenticola svalbardensis</name>
    <dbReference type="NCBI Taxonomy" id="2886004"/>
    <lineage>
        <taxon>Bacteria</taxon>
        <taxon>Pseudomonadati</taxon>
        <taxon>Acidobacteriota</taxon>
        <taxon>Candidatus Polarisedimenticolia</taxon>
        <taxon>Candidatus Polarisedimenticolales</taxon>
        <taxon>Candidatus Polarisedimenticolaceae</taxon>
        <taxon>Candidatus Polarisedimenticola</taxon>
    </lineage>
</organism>
<protein>
    <submittedName>
        <fullName evidence="2">Ester cyclase</fullName>
    </submittedName>
</protein>
<dbReference type="SUPFAM" id="SSF54427">
    <property type="entry name" value="NTF2-like"/>
    <property type="match status" value="1"/>
</dbReference>
<dbReference type="GO" id="GO:0030638">
    <property type="term" value="P:polyketide metabolic process"/>
    <property type="evidence" value="ECO:0007669"/>
    <property type="project" value="InterPro"/>
</dbReference>
<dbReference type="Pfam" id="PF07366">
    <property type="entry name" value="SnoaL"/>
    <property type="match status" value="1"/>
</dbReference>
<dbReference type="PANTHER" id="PTHR38436">
    <property type="entry name" value="POLYKETIDE CYCLASE SNOAL-LIKE DOMAIN"/>
    <property type="match status" value="1"/>
</dbReference>
<reference evidence="2 3" key="1">
    <citation type="submission" date="2020-08" db="EMBL/GenBank/DDBJ databases">
        <title>Acidobacteriota in marine sediments use diverse sulfur dissimilation pathways.</title>
        <authorList>
            <person name="Wasmund K."/>
        </authorList>
    </citation>
    <scope>NUCLEOTIDE SEQUENCE [LARGE SCALE GENOMIC DNA]</scope>
    <source>
        <strain evidence="2">MAG AM4</strain>
    </source>
</reference>
<dbReference type="PANTHER" id="PTHR38436:SF1">
    <property type="entry name" value="ESTER CYCLASE"/>
    <property type="match status" value="1"/>
</dbReference>
<keyword evidence="1" id="KW-0732">Signal</keyword>
<feature type="chain" id="PRO_5035267621" evidence="1">
    <location>
        <begin position="22"/>
        <end position="184"/>
    </location>
</feature>
<accession>A0A8J6XU01</accession>
<dbReference type="PROSITE" id="PS51257">
    <property type="entry name" value="PROKAR_LIPOPROTEIN"/>
    <property type="match status" value="1"/>
</dbReference>
<comment type="caution">
    <text evidence="2">The sequence shown here is derived from an EMBL/GenBank/DDBJ whole genome shotgun (WGS) entry which is preliminary data.</text>
</comment>
<evidence type="ECO:0000313" key="2">
    <source>
        <dbReference type="EMBL" id="MBD3867818.1"/>
    </source>
</evidence>
<dbReference type="AlphaFoldDB" id="A0A8J6XU01"/>
<dbReference type="InterPro" id="IPR032710">
    <property type="entry name" value="NTF2-like_dom_sf"/>
</dbReference>
<proteinExistence type="predicted"/>
<gene>
    <name evidence="2" type="ORF">IFK94_06825</name>
</gene>
<sequence>MRHGNYSAIPITLIAAFFLMAAACCSPREEAERNKEVVEQVAAAIMAYDYDTLDRYMAEDYKRHCQATPDAKVESLEDFKNLMRGYENAFPDAEMKLEFLVAEGDLVAIWGKYLGTHTGPMGDIPATGQKVDSDFGGVHRLVDGKIVETWVTWDNVTMLQQLGLFPTPEEMAAGSSPDTLESDP</sequence>
<feature type="signal peptide" evidence="1">
    <location>
        <begin position="1"/>
        <end position="21"/>
    </location>
</feature>
<dbReference type="InterPro" id="IPR009959">
    <property type="entry name" value="Cyclase_SnoaL-like"/>
</dbReference>
<evidence type="ECO:0000313" key="3">
    <source>
        <dbReference type="Proteomes" id="UP000648239"/>
    </source>
</evidence>
<name>A0A8J6XU01_9BACT</name>
<dbReference type="EMBL" id="JACXWD010000016">
    <property type="protein sequence ID" value="MBD3867818.1"/>
    <property type="molecule type" value="Genomic_DNA"/>
</dbReference>
<dbReference type="Gene3D" id="3.10.450.50">
    <property type="match status" value="1"/>
</dbReference>